<keyword evidence="2" id="KW-1185">Reference proteome</keyword>
<proteinExistence type="predicted"/>
<sequence>MLEKAIMSELRNVRKTTFANLVLQFPQSDPDEVQRLLARLILNQDVHSDIHLTSFSMVTEVSAYHEFPPNSS</sequence>
<comment type="caution">
    <text evidence="1">The sequence shown here is derived from an EMBL/GenBank/DDBJ whole genome shotgun (WGS) entry which is preliminary data.</text>
</comment>
<gene>
    <name evidence="1" type="ORF">NMK_2357</name>
</gene>
<evidence type="ECO:0000313" key="1">
    <source>
        <dbReference type="EMBL" id="GBG14756.1"/>
    </source>
</evidence>
<dbReference type="EMBL" id="BDOQ01000009">
    <property type="protein sequence ID" value="GBG14756.1"/>
    <property type="molecule type" value="Genomic_DNA"/>
</dbReference>
<dbReference type="Proteomes" id="UP000245081">
    <property type="component" value="Unassembled WGS sequence"/>
</dbReference>
<reference evidence="1 2" key="1">
    <citation type="journal article" date="2018" name="Environ. Microbiol.">
        <title>Isolation and genomic characterization of Novimethylophilus kurashikiensis gen. nov. sp. nov., a new lanthanide-dependent methylotrophic species of Methylophilaceae.</title>
        <authorList>
            <person name="Lv H."/>
            <person name="Sahin N."/>
            <person name="Tani A."/>
        </authorList>
    </citation>
    <scope>NUCLEOTIDE SEQUENCE [LARGE SCALE GENOMIC DNA]</scope>
    <source>
        <strain evidence="1 2">La2-4</strain>
    </source>
</reference>
<accession>A0A2R5F950</accession>
<name>A0A2R5F950_9PROT</name>
<organism evidence="1 2">
    <name type="scientific">Novimethylophilus kurashikiensis</name>
    <dbReference type="NCBI Taxonomy" id="1825523"/>
    <lineage>
        <taxon>Bacteria</taxon>
        <taxon>Pseudomonadati</taxon>
        <taxon>Pseudomonadota</taxon>
        <taxon>Betaproteobacteria</taxon>
        <taxon>Nitrosomonadales</taxon>
        <taxon>Methylophilaceae</taxon>
        <taxon>Novimethylophilus</taxon>
    </lineage>
</organism>
<evidence type="ECO:0000313" key="2">
    <source>
        <dbReference type="Proteomes" id="UP000245081"/>
    </source>
</evidence>
<keyword evidence="1" id="KW-0675">Receptor</keyword>
<protein>
    <submittedName>
        <fullName evidence="1">TonB-dependent receptor</fullName>
    </submittedName>
</protein>
<dbReference type="AlphaFoldDB" id="A0A2R5F950"/>